<dbReference type="AlphaFoldDB" id="G0IY21"/>
<dbReference type="KEGG" id="cmr:Cycma_0579"/>
<protein>
    <submittedName>
        <fullName evidence="2">Uncharacterized protein</fullName>
    </submittedName>
</protein>
<dbReference type="STRING" id="880070.Cycma_0579"/>
<feature type="transmembrane region" description="Helical" evidence="1">
    <location>
        <begin position="33"/>
        <end position="53"/>
    </location>
</feature>
<organism evidence="2 3">
    <name type="scientific">Cyclobacterium marinum (strain ATCC 25205 / DSM 745 / LMG 13164 / NCIMB 1802)</name>
    <name type="common">Flectobacillus marinus</name>
    <dbReference type="NCBI Taxonomy" id="880070"/>
    <lineage>
        <taxon>Bacteria</taxon>
        <taxon>Pseudomonadati</taxon>
        <taxon>Bacteroidota</taxon>
        <taxon>Cytophagia</taxon>
        <taxon>Cytophagales</taxon>
        <taxon>Cyclobacteriaceae</taxon>
        <taxon>Cyclobacterium</taxon>
    </lineage>
</organism>
<keyword evidence="3" id="KW-1185">Reference proteome</keyword>
<dbReference type="Proteomes" id="UP000001635">
    <property type="component" value="Chromosome"/>
</dbReference>
<name>G0IY21_CYCMS</name>
<evidence type="ECO:0000256" key="1">
    <source>
        <dbReference type="SAM" id="Phobius"/>
    </source>
</evidence>
<dbReference type="RefSeq" id="WP_014018652.1">
    <property type="nucleotide sequence ID" value="NC_015914.1"/>
</dbReference>
<dbReference type="HOGENOM" id="CLU_2632240_0_0_10"/>
<dbReference type="EMBL" id="CP002955">
    <property type="protein sequence ID" value="AEL24354.1"/>
    <property type="molecule type" value="Genomic_DNA"/>
</dbReference>
<keyword evidence="1" id="KW-0472">Membrane</keyword>
<gene>
    <name evidence="2" type="ordered locus">Cycma_0579</name>
</gene>
<sequence length="77" mass="8461">MQVDLGQKVGTAIASLGSFVTAYVASEQLINELIRLLSSSIIAALGALIGFFVTKALRKWEKRIEERNKLKPPCEDL</sequence>
<accession>G0IY21</accession>
<evidence type="ECO:0000313" key="3">
    <source>
        <dbReference type="Proteomes" id="UP000001635"/>
    </source>
</evidence>
<evidence type="ECO:0000313" key="2">
    <source>
        <dbReference type="EMBL" id="AEL24354.1"/>
    </source>
</evidence>
<proteinExistence type="predicted"/>
<keyword evidence="1" id="KW-1133">Transmembrane helix</keyword>
<keyword evidence="1" id="KW-0812">Transmembrane</keyword>
<reference evidence="3" key="1">
    <citation type="submission" date="2011-07" db="EMBL/GenBank/DDBJ databases">
        <title>The complete genome of Cyclobacterium marinum DSM 745.</title>
        <authorList>
            <person name="Lucas S."/>
            <person name="Han J."/>
            <person name="Lapidus A."/>
            <person name="Bruce D."/>
            <person name="Goodwin L."/>
            <person name="Pitluck S."/>
            <person name="Peters L."/>
            <person name="Kyrpides N."/>
            <person name="Mavromatis K."/>
            <person name="Ivanova N."/>
            <person name="Ovchinnikova G."/>
            <person name="Chertkov O."/>
            <person name="Detter J.C."/>
            <person name="Tapia R."/>
            <person name="Han C."/>
            <person name="Land M."/>
            <person name="Hauser L."/>
            <person name="Markowitz V."/>
            <person name="Cheng J.-F."/>
            <person name="Hugenholtz P."/>
            <person name="Woyke T."/>
            <person name="Wu D."/>
            <person name="Tindall B."/>
            <person name="Schuetze A."/>
            <person name="Brambilla E."/>
            <person name="Klenk H.-P."/>
            <person name="Eisen J.A."/>
        </authorList>
    </citation>
    <scope>NUCLEOTIDE SEQUENCE [LARGE SCALE GENOMIC DNA]</scope>
    <source>
        <strain evidence="3">ATCC 25205 / DSM 745 / LMG 13164 / NCIMB 1802</strain>
    </source>
</reference>